<keyword evidence="8" id="KW-0464">Manganese</keyword>
<dbReference type="FunFam" id="3.20.20.70:FF:000191">
    <property type="entry name" value="ribulose-phosphate 3-epimerase isoform X2"/>
    <property type="match status" value="1"/>
</dbReference>
<dbReference type="NCBIfam" id="NF004076">
    <property type="entry name" value="PRK05581.1-4"/>
    <property type="match status" value="1"/>
</dbReference>
<dbReference type="AlphaFoldDB" id="A0A095X180"/>
<evidence type="ECO:0000256" key="2">
    <source>
        <dbReference type="ARBA" id="ARBA00001947"/>
    </source>
</evidence>
<evidence type="ECO:0000256" key="7">
    <source>
        <dbReference type="ARBA" id="ARBA00023004"/>
    </source>
</evidence>
<dbReference type="Pfam" id="PF00834">
    <property type="entry name" value="Ribul_P_3_epim"/>
    <property type="match status" value="1"/>
</dbReference>
<comment type="cofactor">
    <cofactor evidence="3">
        <name>Fe(2+)</name>
        <dbReference type="ChEBI" id="CHEBI:29033"/>
    </cofactor>
</comment>
<proteinExistence type="predicted"/>
<dbReference type="GO" id="GO:0016857">
    <property type="term" value="F:racemase and epimerase activity, acting on carbohydrates and derivatives"/>
    <property type="evidence" value="ECO:0007669"/>
    <property type="project" value="InterPro"/>
</dbReference>
<keyword evidence="9" id="KW-0413">Isomerase</keyword>
<gene>
    <name evidence="11" type="ORF">HMPREF1630_06035</name>
</gene>
<comment type="cofactor">
    <cofactor evidence="2">
        <name>Zn(2+)</name>
        <dbReference type="ChEBI" id="CHEBI:29105"/>
    </cofactor>
</comment>
<dbReference type="RefSeq" id="WP_004826923.1">
    <property type="nucleotide sequence ID" value="NZ_JRMW01000037.1"/>
</dbReference>
<dbReference type="GO" id="GO:0046872">
    <property type="term" value="F:metal ion binding"/>
    <property type="evidence" value="ECO:0007669"/>
    <property type="project" value="UniProtKB-KW"/>
</dbReference>
<dbReference type="OrthoDB" id="1645589at2"/>
<keyword evidence="7" id="KW-0408">Iron</keyword>
<dbReference type="Proteomes" id="UP000029579">
    <property type="component" value="Unassembled WGS sequence"/>
</dbReference>
<dbReference type="InterPro" id="IPR013785">
    <property type="entry name" value="Aldolase_TIM"/>
</dbReference>
<evidence type="ECO:0000256" key="6">
    <source>
        <dbReference type="ARBA" id="ARBA00022833"/>
    </source>
</evidence>
<keyword evidence="10" id="KW-0119">Carbohydrate metabolism</keyword>
<dbReference type="GO" id="GO:0006163">
    <property type="term" value="P:purine nucleotide metabolic process"/>
    <property type="evidence" value="ECO:0007669"/>
    <property type="project" value="UniProtKB-ARBA"/>
</dbReference>
<evidence type="ECO:0000256" key="9">
    <source>
        <dbReference type="ARBA" id="ARBA00023235"/>
    </source>
</evidence>
<dbReference type="GO" id="GO:0046496">
    <property type="term" value="P:nicotinamide nucleotide metabolic process"/>
    <property type="evidence" value="ECO:0007669"/>
    <property type="project" value="UniProtKB-ARBA"/>
</dbReference>
<comment type="cofactor">
    <cofactor evidence="1">
        <name>Mn(2+)</name>
        <dbReference type="ChEBI" id="CHEBI:29035"/>
    </cofactor>
</comment>
<evidence type="ECO:0000313" key="11">
    <source>
        <dbReference type="EMBL" id="KGF03608.1"/>
    </source>
</evidence>
<evidence type="ECO:0000256" key="4">
    <source>
        <dbReference type="ARBA" id="ARBA00011738"/>
    </source>
</evidence>
<evidence type="ECO:0000256" key="5">
    <source>
        <dbReference type="ARBA" id="ARBA00022723"/>
    </source>
</evidence>
<accession>A0A095X180</accession>
<organism evidence="11 12">
    <name type="scientific">Anaerococcus lactolyticus S7-1-13</name>
    <dbReference type="NCBI Taxonomy" id="1284686"/>
    <lineage>
        <taxon>Bacteria</taxon>
        <taxon>Bacillati</taxon>
        <taxon>Bacillota</taxon>
        <taxon>Tissierellia</taxon>
        <taxon>Tissierellales</taxon>
        <taxon>Peptoniphilaceae</taxon>
        <taxon>Anaerococcus</taxon>
    </lineage>
</organism>
<evidence type="ECO:0000256" key="3">
    <source>
        <dbReference type="ARBA" id="ARBA00001954"/>
    </source>
</evidence>
<dbReference type="SUPFAM" id="SSF51366">
    <property type="entry name" value="Ribulose-phoshate binding barrel"/>
    <property type="match status" value="1"/>
</dbReference>
<dbReference type="eggNOG" id="COG0036">
    <property type="taxonomic scope" value="Bacteria"/>
</dbReference>
<dbReference type="PANTHER" id="PTHR11749">
    <property type="entry name" value="RIBULOSE-5-PHOSPHATE-3-EPIMERASE"/>
    <property type="match status" value="1"/>
</dbReference>
<reference evidence="11 12" key="1">
    <citation type="submission" date="2014-07" db="EMBL/GenBank/DDBJ databases">
        <authorList>
            <person name="McCorrison J."/>
            <person name="Sanka R."/>
            <person name="Torralba M."/>
            <person name="Gillis M."/>
            <person name="Haft D.H."/>
            <person name="Methe B."/>
            <person name="Sutton G."/>
            <person name="Nelson K.E."/>
        </authorList>
    </citation>
    <scope>NUCLEOTIDE SEQUENCE [LARGE SCALE GENOMIC DNA]</scope>
    <source>
        <strain evidence="11 12">S7-1-13</strain>
    </source>
</reference>
<dbReference type="Gene3D" id="3.20.20.70">
    <property type="entry name" value="Aldolase class I"/>
    <property type="match status" value="1"/>
</dbReference>
<evidence type="ECO:0000256" key="1">
    <source>
        <dbReference type="ARBA" id="ARBA00001936"/>
    </source>
</evidence>
<comment type="caution">
    <text evidence="11">The sequence shown here is derived from an EMBL/GenBank/DDBJ whole genome shotgun (WGS) entry which is preliminary data.</text>
</comment>
<dbReference type="CDD" id="cd00429">
    <property type="entry name" value="RPE"/>
    <property type="match status" value="1"/>
</dbReference>
<name>A0A095X180_9FIRM</name>
<evidence type="ECO:0000256" key="10">
    <source>
        <dbReference type="ARBA" id="ARBA00023277"/>
    </source>
</evidence>
<dbReference type="GO" id="GO:0005975">
    <property type="term" value="P:carbohydrate metabolic process"/>
    <property type="evidence" value="ECO:0007669"/>
    <property type="project" value="InterPro"/>
</dbReference>
<evidence type="ECO:0000256" key="8">
    <source>
        <dbReference type="ARBA" id="ARBA00023211"/>
    </source>
</evidence>
<sequence length="216" mass="23868">MSNIKICPSLMCANFDNLKKEVVSLDKAGADIFHIDIMDGNFVPNFGMGLQDIDTVRRNTNKEIDVHLMSINASDHIGLFKKAGVDIVYVHSEGDSLISTTLAKIKENGMKVGLAVSPGTSIYSIKELLNLVDIVLVMTVNPGFAGQKYLDYVDEKIFKLADLKSKYNFEIFVDGAISEEKVNYLKTKGVDGFILGTSALFGKDESYEEIIKRLKS</sequence>
<dbReference type="InterPro" id="IPR011060">
    <property type="entry name" value="RibuloseP-bd_barrel"/>
</dbReference>
<dbReference type="GO" id="GO:1901135">
    <property type="term" value="P:carbohydrate derivative metabolic process"/>
    <property type="evidence" value="ECO:0007669"/>
    <property type="project" value="UniProtKB-ARBA"/>
</dbReference>
<keyword evidence="6" id="KW-0862">Zinc</keyword>
<dbReference type="GO" id="GO:0006091">
    <property type="term" value="P:generation of precursor metabolites and energy"/>
    <property type="evidence" value="ECO:0007669"/>
    <property type="project" value="UniProtKB-ARBA"/>
</dbReference>
<dbReference type="InterPro" id="IPR000056">
    <property type="entry name" value="Ribul_P_3_epim-like"/>
</dbReference>
<keyword evidence="5" id="KW-0479">Metal-binding</keyword>
<dbReference type="EMBL" id="JRMW01000037">
    <property type="protein sequence ID" value="KGF03608.1"/>
    <property type="molecule type" value="Genomic_DNA"/>
</dbReference>
<protein>
    <submittedName>
        <fullName evidence="11">Ribulose-phosphate 3-epimerase</fullName>
    </submittedName>
</protein>
<comment type="subunit">
    <text evidence="4">Homodimer.</text>
</comment>
<evidence type="ECO:0000313" key="12">
    <source>
        <dbReference type="Proteomes" id="UP000029579"/>
    </source>
</evidence>